<keyword evidence="15" id="KW-1185">Reference proteome</keyword>
<dbReference type="AlphaFoldDB" id="A0A934MJN0"/>
<dbReference type="CDD" id="cd01558">
    <property type="entry name" value="D-AAT_like"/>
    <property type="match status" value="1"/>
</dbReference>
<dbReference type="EMBL" id="JAEKJA010000002">
    <property type="protein sequence ID" value="MBJ3774719.1"/>
    <property type="molecule type" value="Genomic_DNA"/>
</dbReference>
<dbReference type="GO" id="GO:0008652">
    <property type="term" value="P:amino acid biosynthetic process"/>
    <property type="evidence" value="ECO:0007669"/>
    <property type="project" value="UniProtKB-ARBA"/>
</dbReference>
<dbReference type="RefSeq" id="WP_198880622.1">
    <property type="nucleotide sequence ID" value="NZ_JAEKJA010000002.1"/>
</dbReference>
<evidence type="ECO:0000313" key="15">
    <source>
        <dbReference type="Proteomes" id="UP000609531"/>
    </source>
</evidence>
<dbReference type="SUPFAM" id="SSF56752">
    <property type="entry name" value="D-aminoacid aminotransferase-like PLP-dependent enzymes"/>
    <property type="match status" value="1"/>
</dbReference>
<dbReference type="FunFam" id="3.20.10.10:FF:000002">
    <property type="entry name" value="D-alanine aminotransferase"/>
    <property type="match status" value="1"/>
</dbReference>
<evidence type="ECO:0000256" key="8">
    <source>
        <dbReference type="ARBA" id="ARBA00014472"/>
    </source>
</evidence>
<dbReference type="Gene3D" id="3.20.10.10">
    <property type="entry name" value="D-amino Acid Aminotransferase, subunit A, domain 2"/>
    <property type="match status" value="1"/>
</dbReference>
<organism evidence="14 15">
    <name type="scientific">Acuticoccus mangrovi</name>
    <dbReference type="NCBI Taxonomy" id="2796142"/>
    <lineage>
        <taxon>Bacteria</taxon>
        <taxon>Pseudomonadati</taxon>
        <taxon>Pseudomonadota</taxon>
        <taxon>Alphaproteobacteria</taxon>
        <taxon>Hyphomicrobiales</taxon>
        <taxon>Amorphaceae</taxon>
        <taxon>Acuticoccus</taxon>
    </lineage>
</organism>
<dbReference type="GO" id="GO:0009082">
    <property type="term" value="P:branched-chain amino acid biosynthetic process"/>
    <property type="evidence" value="ECO:0007669"/>
    <property type="project" value="UniProtKB-KW"/>
</dbReference>
<dbReference type="PANTHER" id="PTHR42743">
    <property type="entry name" value="AMINO-ACID AMINOTRANSFERASE"/>
    <property type="match status" value="1"/>
</dbReference>
<accession>A0A934MJN0</accession>
<dbReference type="InterPro" id="IPR050571">
    <property type="entry name" value="Class-IV_PLP-Dep_Aminotrnsfr"/>
</dbReference>
<evidence type="ECO:0000256" key="3">
    <source>
        <dbReference type="ARBA" id="ARBA00004824"/>
    </source>
</evidence>
<keyword evidence="10" id="KW-0100">Branched-chain amino acid biosynthesis</keyword>
<evidence type="ECO:0000256" key="2">
    <source>
        <dbReference type="ARBA" id="ARBA00003109"/>
    </source>
</evidence>
<evidence type="ECO:0000256" key="10">
    <source>
        <dbReference type="ARBA" id="ARBA00023304"/>
    </source>
</evidence>
<keyword evidence="9" id="KW-0663">Pyridoxal phosphate</keyword>
<comment type="pathway">
    <text evidence="5">Amino-acid biosynthesis; L-leucine biosynthesis; L-leucine from 3-methyl-2-oxobutanoate: step 4/4.</text>
</comment>
<comment type="cofactor">
    <cofactor evidence="1">
        <name>pyridoxal 5'-phosphate</name>
        <dbReference type="ChEBI" id="CHEBI:597326"/>
    </cofactor>
</comment>
<comment type="similarity">
    <text evidence="6">Belongs to the class-IV pyridoxal-phosphate-dependent aminotransferase family.</text>
</comment>
<comment type="pathway">
    <text evidence="3">Amino-acid biosynthesis; L-isoleucine biosynthesis; L-isoleucine from 2-oxobutanoate: step 4/4.</text>
</comment>
<sequence length="290" mass="31807">MSRIAYVNGRYVPHRTAKVHVEDRGFQFADGVYEVCEVFAGNIVDVTRHLDRLGRSLSELSIDWPVTRAALVAILREVVSRNRVVNGLVYMQVTRGVSKRDFGFPTPSVPSTLVVTSRSASRAAAEKITEEGVRVVTTPDIRWERVDIKSVALLPQVLAKQFARSNGAAEAWMFDKDGYVTEGASSNAWIVTEDGTLVTRPAERGILRGITRAAIMDYAAAHGIKVEERAFTVDEAKHAREAFITAATAIVTPVVQIDETVLGNGVPGSVASALRAHFHDDVELVPLRHY</sequence>
<comment type="catalytic activity">
    <reaction evidence="11">
        <text>L-valine + 2-oxoglutarate = 3-methyl-2-oxobutanoate + L-glutamate</text>
        <dbReference type="Rhea" id="RHEA:24813"/>
        <dbReference type="ChEBI" id="CHEBI:11851"/>
        <dbReference type="ChEBI" id="CHEBI:16810"/>
        <dbReference type="ChEBI" id="CHEBI:29985"/>
        <dbReference type="ChEBI" id="CHEBI:57762"/>
        <dbReference type="EC" id="2.6.1.42"/>
    </reaction>
</comment>
<evidence type="ECO:0000256" key="1">
    <source>
        <dbReference type="ARBA" id="ARBA00001933"/>
    </source>
</evidence>
<dbReference type="GO" id="GO:0005829">
    <property type="term" value="C:cytosol"/>
    <property type="evidence" value="ECO:0007669"/>
    <property type="project" value="TreeGrafter"/>
</dbReference>
<gene>
    <name evidence="14" type="ORF">JCR33_03420</name>
</gene>
<comment type="caution">
    <text evidence="14">The sequence shown here is derived from an EMBL/GenBank/DDBJ whole genome shotgun (WGS) entry which is preliminary data.</text>
</comment>
<evidence type="ECO:0000256" key="9">
    <source>
        <dbReference type="ARBA" id="ARBA00022898"/>
    </source>
</evidence>
<dbReference type="Pfam" id="PF01063">
    <property type="entry name" value="Aminotran_4"/>
    <property type="match status" value="1"/>
</dbReference>
<evidence type="ECO:0000313" key="14">
    <source>
        <dbReference type="EMBL" id="MBJ3774719.1"/>
    </source>
</evidence>
<dbReference type="InterPro" id="IPR043132">
    <property type="entry name" value="BCAT-like_C"/>
</dbReference>
<reference evidence="14" key="1">
    <citation type="submission" date="2020-12" db="EMBL/GenBank/DDBJ databases">
        <title>Bacterial taxonomy.</title>
        <authorList>
            <person name="Pan X."/>
        </authorList>
    </citation>
    <scope>NUCLEOTIDE SEQUENCE</scope>
    <source>
        <strain evidence="14">B2012</strain>
    </source>
</reference>
<protein>
    <recommendedName>
        <fullName evidence="8">Probable branched-chain-amino-acid aminotransferase</fullName>
        <ecNumber evidence="7">2.6.1.42</ecNumber>
    </recommendedName>
</protein>
<dbReference type="Proteomes" id="UP000609531">
    <property type="component" value="Unassembled WGS sequence"/>
</dbReference>
<dbReference type="InterPro" id="IPR001544">
    <property type="entry name" value="Aminotrans_IV"/>
</dbReference>
<comment type="catalytic activity">
    <reaction evidence="12">
        <text>L-isoleucine + 2-oxoglutarate = (S)-3-methyl-2-oxopentanoate + L-glutamate</text>
        <dbReference type="Rhea" id="RHEA:24801"/>
        <dbReference type="ChEBI" id="CHEBI:16810"/>
        <dbReference type="ChEBI" id="CHEBI:29985"/>
        <dbReference type="ChEBI" id="CHEBI:35146"/>
        <dbReference type="ChEBI" id="CHEBI:58045"/>
        <dbReference type="EC" id="2.6.1.42"/>
    </reaction>
</comment>
<dbReference type="EC" id="2.6.1.42" evidence="7"/>
<comment type="catalytic activity">
    <reaction evidence="13">
        <text>L-leucine + 2-oxoglutarate = 4-methyl-2-oxopentanoate + L-glutamate</text>
        <dbReference type="Rhea" id="RHEA:18321"/>
        <dbReference type="ChEBI" id="CHEBI:16810"/>
        <dbReference type="ChEBI" id="CHEBI:17865"/>
        <dbReference type="ChEBI" id="CHEBI:29985"/>
        <dbReference type="ChEBI" id="CHEBI:57427"/>
        <dbReference type="EC" id="2.6.1.42"/>
    </reaction>
</comment>
<evidence type="ECO:0000256" key="11">
    <source>
        <dbReference type="ARBA" id="ARBA00048212"/>
    </source>
</evidence>
<evidence type="ECO:0000256" key="13">
    <source>
        <dbReference type="ARBA" id="ARBA00049229"/>
    </source>
</evidence>
<proteinExistence type="inferred from homology"/>
<comment type="function">
    <text evidence="2">Acts on leucine, isoleucine and valine.</text>
</comment>
<evidence type="ECO:0000256" key="6">
    <source>
        <dbReference type="ARBA" id="ARBA00009320"/>
    </source>
</evidence>
<evidence type="ECO:0000256" key="12">
    <source>
        <dbReference type="ARBA" id="ARBA00048798"/>
    </source>
</evidence>
<evidence type="ECO:0000256" key="7">
    <source>
        <dbReference type="ARBA" id="ARBA00013053"/>
    </source>
</evidence>
<dbReference type="PANTHER" id="PTHR42743:SF11">
    <property type="entry name" value="AMINODEOXYCHORISMATE LYASE"/>
    <property type="match status" value="1"/>
</dbReference>
<dbReference type="InterPro" id="IPR036038">
    <property type="entry name" value="Aminotransferase-like"/>
</dbReference>
<dbReference type="Gene3D" id="3.30.470.10">
    <property type="match status" value="1"/>
</dbReference>
<dbReference type="NCBIfam" id="NF005209">
    <property type="entry name" value="PRK06680.1"/>
    <property type="match status" value="1"/>
</dbReference>
<evidence type="ECO:0000256" key="4">
    <source>
        <dbReference type="ARBA" id="ARBA00004931"/>
    </source>
</evidence>
<name>A0A934MJN0_9HYPH</name>
<evidence type="ECO:0000256" key="5">
    <source>
        <dbReference type="ARBA" id="ARBA00005072"/>
    </source>
</evidence>
<dbReference type="InterPro" id="IPR043131">
    <property type="entry name" value="BCAT-like_N"/>
</dbReference>
<keyword evidence="10" id="KW-0028">Amino-acid biosynthesis</keyword>
<dbReference type="GO" id="GO:0004084">
    <property type="term" value="F:branched-chain-amino-acid transaminase activity"/>
    <property type="evidence" value="ECO:0007669"/>
    <property type="project" value="UniProtKB-EC"/>
</dbReference>
<comment type="pathway">
    <text evidence="4">Amino-acid biosynthesis; L-valine biosynthesis; L-valine from pyruvate: step 4/4.</text>
</comment>